<organism evidence="2 3">
    <name type="scientific">Glonium stellatum</name>
    <dbReference type="NCBI Taxonomy" id="574774"/>
    <lineage>
        <taxon>Eukaryota</taxon>
        <taxon>Fungi</taxon>
        <taxon>Dikarya</taxon>
        <taxon>Ascomycota</taxon>
        <taxon>Pezizomycotina</taxon>
        <taxon>Dothideomycetes</taxon>
        <taxon>Pleosporomycetidae</taxon>
        <taxon>Gloniales</taxon>
        <taxon>Gloniaceae</taxon>
        <taxon>Glonium</taxon>
    </lineage>
</organism>
<feature type="compositionally biased region" description="Basic residues" evidence="1">
    <location>
        <begin position="190"/>
        <end position="212"/>
    </location>
</feature>
<gene>
    <name evidence="2" type="ORF">AOQ84DRAFT_218594</name>
</gene>
<dbReference type="EMBL" id="KV749253">
    <property type="protein sequence ID" value="OCL10366.1"/>
    <property type="molecule type" value="Genomic_DNA"/>
</dbReference>
<proteinExistence type="predicted"/>
<feature type="compositionally biased region" description="Basic residues" evidence="1">
    <location>
        <begin position="284"/>
        <end position="297"/>
    </location>
</feature>
<dbReference type="Proteomes" id="UP000250140">
    <property type="component" value="Unassembled WGS sequence"/>
</dbReference>
<dbReference type="OrthoDB" id="3944683at2759"/>
<keyword evidence="3" id="KW-1185">Reference proteome</keyword>
<feature type="compositionally biased region" description="Basic residues" evidence="1">
    <location>
        <begin position="10"/>
        <end position="20"/>
    </location>
</feature>
<feature type="compositionally biased region" description="Basic and acidic residues" evidence="1">
    <location>
        <begin position="21"/>
        <end position="32"/>
    </location>
</feature>
<dbReference type="AlphaFoldDB" id="A0A8E2F4E4"/>
<reference evidence="2 3" key="1">
    <citation type="journal article" date="2016" name="Nat. Commun.">
        <title>Ectomycorrhizal ecology is imprinted in the genome of the dominant symbiotic fungus Cenococcum geophilum.</title>
        <authorList>
            <consortium name="DOE Joint Genome Institute"/>
            <person name="Peter M."/>
            <person name="Kohler A."/>
            <person name="Ohm R.A."/>
            <person name="Kuo A."/>
            <person name="Krutzmann J."/>
            <person name="Morin E."/>
            <person name="Arend M."/>
            <person name="Barry K.W."/>
            <person name="Binder M."/>
            <person name="Choi C."/>
            <person name="Clum A."/>
            <person name="Copeland A."/>
            <person name="Grisel N."/>
            <person name="Haridas S."/>
            <person name="Kipfer T."/>
            <person name="LaButti K."/>
            <person name="Lindquist E."/>
            <person name="Lipzen A."/>
            <person name="Maire R."/>
            <person name="Meier B."/>
            <person name="Mihaltcheva S."/>
            <person name="Molinier V."/>
            <person name="Murat C."/>
            <person name="Poggeler S."/>
            <person name="Quandt C.A."/>
            <person name="Sperisen C."/>
            <person name="Tritt A."/>
            <person name="Tisserant E."/>
            <person name="Crous P.W."/>
            <person name="Henrissat B."/>
            <person name="Nehls U."/>
            <person name="Egli S."/>
            <person name="Spatafora J.W."/>
            <person name="Grigoriev I.V."/>
            <person name="Martin F.M."/>
        </authorList>
    </citation>
    <scope>NUCLEOTIDE SEQUENCE [LARGE SCALE GENOMIC DNA]</scope>
    <source>
        <strain evidence="2 3">CBS 207.34</strain>
    </source>
</reference>
<accession>A0A8E2F4E4</accession>
<feature type="region of interest" description="Disordered" evidence="1">
    <location>
        <begin position="276"/>
        <end position="297"/>
    </location>
</feature>
<evidence type="ECO:0000256" key="1">
    <source>
        <dbReference type="SAM" id="MobiDB-lite"/>
    </source>
</evidence>
<name>A0A8E2F4E4_9PEZI</name>
<feature type="compositionally biased region" description="Basic and acidic residues" evidence="1">
    <location>
        <begin position="46"/>
        <end position="63"/>
    </location>
</feature>
<sequence>MCWFPFGNSSKRRNKQKTREKRNEKQAYDSRHSNRLATAKPTQETPRPKIRVEVPDRWYRTVEAETSSAEMLLNPKPERARQNRQRHPRRSSTTTLRGRGAKRDPPSDRKSSNQSKMRSGRGIKRQEWMCIPTPPVTPPQQQHHYQHQSQSQPQQNQHYQYQSQHQSQHQHQHQQQHQSQHRYQQQSHSQSHHQSHHQSQHQHHHHRPRQARQRPPNSAARRVPDRRFAVLAATNQALEDIRREAFTSSPAPRRVWRYQGVAVETAEIPFHWDCVSNQSSTTRPARHTATRHHRSRR</sequence>
<feature type="region of interest" description="Disordered" evidence="1">
    <location>
        <begin position="1"/>
        <end position="225"/>
    </location>
</feature>
<feature type="compositionally biased region" description="Low complexity" evidence="1">
    <location>
        <begin position="140"/>
        <end position="167"/>
    </location>
</feature>
<protein>
    <submittedName>
        <fullName evidence="2">Uncharacterized protein</fullName>
    </submittedName>
</protein>
<evidence type="ECO:0000313" key="3">
    <source>
        <dbReference type="Proteomes" id="UP000250140"/>
    </source>
</evidence>
<evidence type="ECO:0000313" key="2">
    <source>
        <dbReference type="EMBL" id="OCL10366.1"/>
    </source>
</evidence>
<feature type="compositionally biased region" description="Basic and acidic residues" evidence="1">
    <location>
        <begin position="101"/>
        <end position="111"/>
    </location>
</feature>
<feature type="compositionally biased region" description="Low complexity" evidence="1">
    <location>
        <begin position="175"/>
        <end position="189"/>
    </location>
</feature>